<proteinExistence type="inferred from homology"/>
<dbReference type="Pfam" id="PF03941">
    <property type="entry name" value="INCENP_ARK-bind"/>
    <property type="match status" value="1"/>
</dbReference>
<organism evidence="10 11">
    <name type="scientific">Ophiocordyceps australis</name>
    <dbReference type="NCBI Taxonomy" id="1399860"/>
    <lineage>
        <taxon>Eukaryota</taxon>
        <taxon>Fungi</taxon>
        <taxon>Dikarya</taxon>
        <taxon>Ascomycota</taxon>
        <taxon>Pezizomycotina</taxon>
        <taxon>Sordariomycetes</taxon>
        <taxon>Hypocreomycetidae</taxon>
        <taxon>Hypocreales</taxon>
        <taxon>Ophiocordycipitaceae</taxon>
        <taxon>Ophiocordyceps</taxon>
    </lineage>
</organism>
<evidence type="ECO:0000256" key="4">
    <source>
        <dbReference type="ARBA" id="ARBA00022490"/>
    </source>
</evidence>
<dbReference type="GO" id="GO:0005819">
    <property type="term" value="C:spindle"/>
    <property type="evidence" value="ECO:0007669"/>
    <property type="project" value="UniProtKB-SubCell"/>
</dbReference>
<feature type="domain" description="Inner centromere protein ARK-binding" evidence="9">
    <location>
        <begin position="440"/>
        <end position="495"/>
    </location>
</feature>
<feature type="compositionally biased region" description="Basic and acidic residues" evidence="8">
    <location>
        <begin position="199"/>
        <end position="209"/>
    </location>
</feature>
<feature type="compositionally biased region" description="Polar residues" evidence="8">
    <location>
        <begin position="81"/>
        <end position="111"/>
    </location>
</feature>
<dbReference type="OrthoDB" id="6123at2759"/>
<evidence type="ECO:0000259" key="9">
    <source>
        <dbReference type="Pfam" id="PF03941"/>
    </source>
</evidence>
<keyword evidence="4" id="KW-0963">Cytoplasm</keyword>
<gene>
    <name evidence="10" type="ORF">CDD81_2751</name>
</gene>
<feature type="region of interest" description="Disordered" evidence="8">
    <location>
        <begin position="425"/>
        <end position="450"/>
    </location>
</feature>
<evidence type="ECO:0000256" key="2">
    <source>
        <dbReference type="ARBA" id="ARBA00004186"/>
    </source>
</evidence>
<feature type="compositionally biased region" description="Basic and acidic residues" evidence="8">
    <location>
        <begin position="54"/>
        <end position="64"/>
    </location>
</feature>
<dbReference type="PANTHER" id="PTHR13142">
    <property type="entry name" value="INNER CENTROMERE PROTEIN"/>
    <property type="match status" value="1"/>
</dbReference>
<comment type="caution">
    <text evidence="10">The sequence shown here is derived from an EMBL/GenBank/DDBJ whole genome shotgun (WGS) entry which is preliminary data.</text>
</comment>
<evidence type="ECO:0000256" key="8">
    <source>
        <dbReference type="SAM" id="MobiDB-lite"/>
    </source>
</evidence>
<name>A0A2C5XAY8_9HYPO</name>
<dbReference type="PANTHER" id="PTHR13142:SF1">
    <property type="entry name" value="INNER CENTROMERE PROTEIN"/>
    <property type="match status" value="1"/>
</dbReference>
<dbReference type="Proteomes" id="UP000226192">
    <property type="component" value="Unassembled WGS sequence"/>
</dbReference>
<evidence type="ECO:0000313" key="10">
    <source>
        <dbReference type="EMBL" id="PHH65339.1"/>
    </source>
</evidence>
<evidence type="ECO:0000256" key="6">
    <source>
        <dbReference type="ARBA" id="ARBA00023212"/>
    </source>
</evidence>
<keyword evidence="6" id="KW-0206">Cytoskeleton</keyword>
<reference evidence="10 11" key="1">
    <citation type="submission" date="2017-06" db="EMBL/GenBank/DDBJ databases">
        <title>Ant-infecting Ophiocordyceps genomes reveal a high diversity of potential behavioral manipulation genes and a possible major role for enterotoxins.</title>
        <authorList>
            <person name="De Bekker C."/>
            <person name="Evans H.C."/>
            <person name="Brachmann A."/>
            <person name="Hughes D.P."/>
        </authorList>
    </citation>
    <scope>NUCLEOTIDE SEQUENCE [LARGE SCALE GENOMIC DNA]</scope>
    <source>
        <strain evidence="10 11">Map64</strain>
    </source>
</reference>
<keyword evidence="7" id="KW-0539">Nucleus</keyword>
<dbReference type="InterPro" id="IPR005635">
    <property type="entry name" value="Inner_centromere_prot_ARK-bd"/>
</dbReference>
<dbReference type="Gene3D" id="6.10.250.2990">
    <property type="match status" value="1"/>
</dbReference>
<feature type="region of interest" description="Disordered" evidence="8">
    <location>
        <begin position="1"/>
        <end position="361"/>
    </location>
</feature>
<comment type="similarity">
    <text evidence="3">Belongs to the INCENP family.</text>
</comment>
<dbReference type="EMBL" id="NJET01000019">
    <property type="protein sequence ID" value="PHH65339.1"/>
    <property type="molecule type" value="Genomic_DNA"/>
</dbReference>
<evidence type="ECO:0000256" key="5">
    <source>
        <dbReference type="ARBA" id="ARBA00022829"/>
    </source>
</evidence>
<dbReference type="GO" id="GO:0005634">
    <property type="term" value="C:nucleus"/>
    <property type="evidence" value="ECO:0007669"/>
    <property type="project" value="UniProtKB-SubCell"/>
</dbReference>
<dbReference type="STRING" id="1399860.A0A2C5XAY8"/>
<evidence type="ECO:0000313" key="11">
    <source>
        <dbReference type="Proteomes" id="UP000226192"/>
    </source>
</evidence>
<dbReference type="AlphaFoldDB" id="A0A2C5XAY8"/>
<accession>A0A2C5XAY8</accession>
<evidence type="ECO:0000256" key="3">
    <source>
        <dbReference type="ARBA" id="ARBA00010042"/>
    </source>
</evidence>
<feature type="compositionally biased region" description="Polar residues" evidence="8">
    <location>
        <begin position="425"/>
        <end position="434"/>
    </location>
</feature>
<keyword evidence="5" id="KW-0159">Chromosome partition</keyword>
<sequence length="547" mass="60028">MCTETPKVIKSNSQNNDEIVNCDSKEGTTNDIDMQDASAPSARSVGPCQSVRAAEVKRPVKPAKETQNNTKQAPTLIRVNMGSQQPQYQGTNRSSFIQETPRYSNSKSQRSLAARTSKASLHGKPPVQSLRGAPPNGRAKALDLAARKREQEEREAQRRRDVKAEMDRKRAAVQEDQRKQDTLQRQAKHGRESATSQTEAKRKAAVEKAKHMRAPPPALRTHANNGRSEAVSAHDRGNSTASSAKGALQNSRPQSRMASNLHRSQDELSRPVNAVLSNTSKTGSKRALGTQDGHIKGQGSRIGPAYQSNDAKRRRTSAGHDDETETETARNIKGPPVRPSGGLKKDLPARPTYGYTNSSHGVQRDLFKATVTAQHHNQTKAAHPLDMAQISKGPIPFAPVSIGAGASHKTPARSGGLNMAKSAARSSPRFQNGDSIELPEIDTDDDDEDEDEAYGTRVAAWADSPDLRRALMRQETMDPSKIFGPAAPLNMEEVFSKSKHSFRARTSSANWSGPDRLTEEEICRDREARDKLRRDGGWSYEMSREMI</sequence>
<feature type="compositionally biased region" description="Acidic residues" evidence="8">
    <location>
        <begin position="437"/>
        <end position="450"/>
    </location>
</feature>
<feature type="compositionally biased region" description="Polar residues" evidence="8">
    <location>
        <begin position="238"/>
        <end position="262"/>
    </location>
</feature>
<feature type="compositionally biased region" description="Basic and acidic residues" evidence="8">
    <location>
        <begin position="145"/>
        <end position="182"/>
    </location>
</feature>
<keyword evidence="11" id="KW-1185">Reference proteome</keyword>
<comment type="subcellular location">
    <subcellularLocation>
        <location evidence="2">Cytoplasm</location>
        <location evidence="2">Cytoskeleton</location>
        <location evidence="2">Spindle</location>
    </subcellularLocation>
    <subcellularLocation>
        <location evidence="1">Nucleus</location>
    </subcellularLocation>
</comment>
<evidence type="ECO:0000256" key="1">
    <source>
        <dbReference type="ARBA" id="ARBA00004123"/>
    </source>
</evidence>
<dbReference type="GO" id="GO:0007059">
    <property type="term" value="P:chromosome segregation"/>
    <property type="evidence" value="ECO:0007669"/>
    <property type="project" value="UniProtKB-KW"/>
</dbReference>
<evidence type="ECO:0000256" key="7">
    <source>
        <dbReference type="ARBA" id="ARBA00023242"/>
    </source>
</evidence>
<protein>
    <recommendedName>
        <fullName evidence="9">Inner centromere protein ARK-binding domain-containing protein</fullName>
    </recommendedName>
</protein>